<evidence type="ECO:0000313" key="13">
    <source>
        <dbReference type="EMBL" id="KAK2173737.1"/>
    </source>
</evidence>
<dbReference type="EMBL" id="JAODUO010000851">
    <property type="protein sequence ID" value="KAK2173737.1"/>
    <property type="molecule type" value="Genomic_DNA"/>
</dbReference>
<evidence type="ECO:0000259" key="12">
    <source>
        <dbReference type="PROSITE" id="PS50104"/>
    </source>
</evidence>
<keyword evidence="7 11" id="KW-1133">Transmembrane helix</keyword>
<evidence type="ECO:0000256" key="7">
    <source>
        <dbReference type="ARBA" id="ARBA00022989"/>
    </source>
</evidence>
<reference evidence="13" key="1">
    <citation type="journal article" date="2023" name="Mol. Biol. Evol.">
        <title>Third-Generation Sequencing Reveals the Adaptive Role of the Epigenome in Three Deep-Sea Polychaetes.</title>
        <authorList>
            <person name="Perez M."/>
            <person name="Aroh O."/>
            <person name="Sun Y."/>
            <person name="Lan Y."/>
            <person name="Juniper S.K."/>
            <person name="Young C.R."/>
            <person name="Angers B."/>
            <person name="Qian P.Y."/>
        </authorList>
    </citation>
    <scope>NUCLEOTIDE SEQUENCE</scope>
    <source>
        <strain evidence="13">R07B-5</strain>
    </source>
</reference>
<evidence type="ECO:0000256" key="5">
    <source>
        <dbReference type="ARBA" id="ARBA00022729"/>
    </source>
</evidence>
<dbReference type="GO" id="GO:0007165">
    <property type="term" value="P:signal transduction"/>
    <property type="evidence" value="ECO:0007669"/>
    <property type="project" value="InterPro"/>
</dbReference>
<dbReference type="SMART" id="SM00369">
    <property type="entry name" value="LRR_TYP"/>
    <property type="match status" value="6"/>
</dbReference>
<dbReference type="PROSITE" id="PS50104">
    <property type="entry name" value="TIR"/>
    <property type="match status" value="1"/>
</dbReference>
<keyword evidence="5" id="KW-0732">Signal</keyword>
<comment type="subcellular location">
    <subcellularLocation>
        <location evidence="1">Membrane</location>
        <topology evidence="1">Single-pass membrane protein</topology>
    </subcellularLocation>
</comment>
<feature type="transmembrane region" description="Helical" evidence="11">
    <location>
        <begin position="599"/>
        <end position="620"/>
    </location>
</feature>
<dbReference type="AlphaFoldDB" id="A0AAD9NKK9"/>
<evidence type="ECO:0000256" key="4">
    <source>
        <dbReference type="ARBA" id="ARBA00022692"/>
    </source>
</evidence>
<dbReference type="PANTHER" id="PTHR24365:SF541">
    <property type="entry name" value="PROTEIN TOLL-RELATED"/>
    <property type="match status" value="1"/>
</dbReference>
<keyword evidence="8 11" id="KW-0472">Membrane</keyword>
<protein>
    <recommendedName>
        <fullName evidence="12">TIR domain-containing protein</fullName>
    </recommendedName>
</protein>
<dbReference type="SUPFAM" id="SSF52047">
    <property type="entry name" value="RNI-like"/>
    <property type="match status" value="1"/>
</dbReference>
<name>A0AAD9NKK9_RIDPI</name>
<dbReference type="InterPro" id="IPR000157">
    <property type="entry name" value="TIR_dom"/>
</dbReference>
<dbReference type="InterPro" id="IPR032675">
    <property type="entry name" value="LRR_dom_sf"/>
</dbReference>
<comment type="similarity">
    <text evidence="2">Belongs to the Toll-like receptor family.</text>
</comment>
<dbReference type="SUPFAM" id="SSF52200">
    <property type="entry name" value="Toll/Interleukin receptor TIR domain"/>
    <property type="match status" value="1"/>
</dbReference>
<evidence type="ECO:0000256" key="6">
    <source>
        <dbReference type="ARBA" id="ARBA00022737"/>
    </source>
</evidence>
<dbReference type="Gene3D" id="3.80.10.10">
    <property type="entry name" value="Ribonuclease Inhibitor"/>
    <property type="match status" value="2"/>
</dbReference>
<proteinExistence type="inferred from homology"/>
<accession>A0AAD9NKK9</accession>
<feature type="domain" description="TIR" evidence="12">
    <location>
        <begin position="646"/>
        <end position="803"/>
    </location>
</feature>
<dbReference type="Proteomes" id="UP001209878">
    <property type="component" value="Unassembled WGS sequence"/>
</dbReference>
<keyword evidence="10" id="KW-0325">Glycoprotein</keyword>
<dbReference type="Gene3D" id="3.40.50.10140">
    <property type="entry name" value="Toll/interleukin-1 receptor homology (TIR) domain"/>
    <property type="match status" value="1"/>
</dbReference>
<keyword evidence="6" id="KW-0677">Repeat</keyword>
<evidence type="ECO:0000256" key="3">
    <source>
        <dbReference type="ARBA" id="ARBA00022614"/>
    </source>
</evidence>
<dbReference type="PROSITE" id="PS51450">
    <property type="entry name" value="LRR"/>
    <property type="match status" value="2"/>
</dbReference>
<dbReference type="InterPro" id="IPR035897">
    <property type="entry name" value="Toll_tir_struct_dom_sf"/>
</dbReference>
<dbReference type="GO" id="GO:0005886">
    <property type="term" value="C:plasma membrane"/>
    <property type="evidence" value="ECO:0007669"/>
    <property type="project" value="TreeGrafter"/>
</dbReference>
<keyword evidence="3" id="KW-0433">Leucine-rich repeat</keyword>
<dbReference type="PRINTS" id="PR00019">
    <property type="entry name" value="LEURICHRPT"/>
</dbReference>
<keyword evidence="4 11" id="KW-0812">Transmembrane</keyword>
<evidence type="ECO:0000256" key="8">
    <source>
        <dbReference type="ARBA" id="ARBA00023136"/>
    </source>
</evidence>
<dbReference type="InterPro" id="IPR003591">
    <property type="entry name" value="Leu-rich_rpt_typical-subtyp"/>
</dbReference>
<gene>
    <name evidence="13" type="ORF">NP493_852g00009</name>
</gene>
<dbReference type="GO" id="GO:0038023">
    <property type="term" value="F:signaling receptor activity"/>
    <property type="evidence" value="ECO:0007669"/>
    <property type="project" value="TreeGrafter"/>
</dbReference>
<evidence type="ECO:0000256" key="10">
    <source>
        <dbReference type="ARBA" id="ARBA00023180"/>
    </source>
</evidence>
<keyword evidence="14" id="KW-1185">Reference proteome</keyword>
<dbReference type="Pfam" id="PF13855">
    <property type="entry name" value="LRR_8"/>
    <property type="match status" value="2"/>
</dbReference>
<evidence type="ECO:0000256" key="1">
    <source>
        <dbReference type="ARBA" id="ARBA00004167"/>
    </source>
</evidence>
<evidence type="ECO:0000256" key="2">
    <source>
        <dbReference type="ARBA" id="ARBA00009634"/>
    </source>
</evidence>
<evidence type="ECO:0000313" key="14">
    <source>
        <dbReference type="Proteomes" id="UP001209878"/>
    </source>
</evidence>
<keyword evidence="9" id="KW-0675">Receptor</keyword>
<sequence>MLRIPGNIEHNATKLDLSRNRITTVRSNDFVTLPHLRILILSDNSIISLDALCFQYLHRLERLDLSNNGIASFTSDVFIGLSSLRILILRGLPLTSYPTEFVPHARDLRVLSLNAIGDTAIPTEYIRLSRLAVLDFYEETRPLTKITPAMFDNIRDSNITTLAFRSIKNLQNVETGTFSNLPNLKSLILACNRKLSFRATVASLAATSNTSIETVVLDGAVADTPSIFNESHFCSSFWSRVRRLSVKCSRLVGFAFSHTGCLSNVRQFSLEYNSPTSFSPMFPDYTRIFPNMHTLVLSHKTLRFNDFDDAYCYKGNFLFDPDDYFPVRPPVLLTPKTRYAAKPCGEFHLSFHVPPSVEFLYLDDNRIETPRETSGNLCYGNMRFLNYTRNKFTKQLCTDCRVVGLNRVEIIDLSFGALESFTAEFFRNFTSLRFLNVSHNALGVSGTDLGGTFTHFHQLEAIDLSHNSLRRIHYTVFKSCKRLKELILAGNDLHEININLTHLPALEYLDLSGNQLLPLNDAFMDKLDRHYRRRPFELNIHRNIFSCTCQSAPFIRWTRTTHVRLTDKEHLSCSYGDSDAVPLINISLGKLEDECDINVIPIVLPVIVGVIFVLVIIVLARYHRWYIKYHVILCWETSTSDRTESTQHDAMVLYFMHSVNPCDQEGGVARISRWVSRQLTRHAEDEWGFRLYVGDRDDIGGASKMRNFIRGFQSSDKVVVCLTREFIDDSDCMNYLATAFDSSKPLSKYIFVLFDDIHRTSVPRRLRQLLLPNSPSTQLTWGGIEDENELGHEGFWGTMRDALMHNPGQTRCRRRFDVLPFLARIHETDPTDREPNENSTQKQCVKFDEKVDI</sequence>
<organism evidence="13 14">
    <name type="scientific">Ridgeia piscesae</name>
    <name type="common">Tubeworm</name>
    <dbReference type="NCBI Taxonomy" id="27915"/>
    <lineage>
        <taxon>Eukaryota</taxon>
        <taxon>Metazoa</taxon>
        <taxon>Spiralia</taxon>
        <taxon>Lophotrochozoa</taxon>
        <taxon>Annelida</taxon>
        <taxon>Polychaeta</taxon>
        <taxon>Sedentaria</taxon>
        <taxon>Canalipalpata</taxon>
        <taxon>Sabellida</taxon>
        <taxon>Siboglinidae</taxon>
        <taxon>Ridgeia</taxon>
    </lineage>
</organism>
<evidence type="ECO:0000256" key="9">
    <source>
        <dbReference type="ARBA" id="ARBA00023170"/>
    </source>
</evidence>
<evidence type="ECO:0000256" key="11">
    <source>
        <dbReference type="SAM" id="Phobius"/>
    </source>
</evidence>
<dbReference type="SUPFAM" id="SSF52058">
    <property type="entry name" value="L domain-like"/>
    <property type="match status" value="2"/>
</dbReference>
<dbReference type="InterPro" id="IPR001611">
    <property type="entry name" value="Leu-rich_rpt"/>
</dbReference>
<comment type="caution">
    <text evidence="13">The sequence shown here is derived from an EMBL/GenBank/DDBJ whole genome shotgun (WGS) entry which is preliminary data.</text>
</comment>
<dbReference type="PANTHER" id="PTHR24365">
    <property type="entry name" value="TOLL-LIKE RECEPTOR"/>
    <property type="match status" value="1"/>
</dbReference>